<organism evidence="1 2">
    <name type="scientific">Heterorhabditis bacteriophora</name>
    <name type="common">Entomopathogenic nematode worm</name>
    <dbReference type="NCBI Taxonomy" id="37862"/>
    <lineage>
        <taxon>Eukaryota</taxon>
        <taxon>Metazoa</taxon>
        <taxon>Ecdysozoa</taxon>
        <taxon>Nematoda</taxon>
        <taxon>Chromadorea</taxon>
        <taxon>Rhabditida</taxon>
        <taxon>Rhabditina</taxon>
        <taxon>Rhabditomorpha</taxon>
        <taxon>Strongyloidea</taxon>
        <taxon>Heterorhabditidae</taxon>
        <taxon>Heterorhabditis</taxon>
    </lineage>
</organism>
<accession>A0A1I7W8T6</accession>
<proteinExistence type="predicted"/>
<reference evidence="2" key="1">
    <citation type="submission" date="2016-11" db="UniProtKB">
        <authorList>
            <consortium name="WormBaseParasite"/>
        </authorList>
    </citation>
    <scope>IDENTIFICATION</scope>
</reference>
<dbReference type="WBParaSite" id="Hba_01051">
    <property type="protein sequence ID" value="Hba_01051"/>
    <property type="gene ID" value="Hba_01051"/>
</dbReference>
<protein>
    <submittedName>
        <fullName evidence="2">TLDc domain-containing protein</fullName>
    </submittedName>
</protein>
<dbReference type="Proteomes" id="UP000095283">
    <property type="component" value="Unplaced"/>
</dbReference>
<evidence type="ECO:0000313" key="2">
    <source>
        <dbReference type="WBParaSite" id="Hba_01051"/>
    </source>
</evidence>
<sequence length="337" mass="38190">MSQLLEEKQSVAQEKYQETTQKLIYNDLIGRTPCDKSRSTTVLSEFVQVHQNDSSCQVTTSHLDTTTCGTQKQCIFVPTGCQVIFVNVRLPYKIVSFPFSTNNSPGNNYLAVGFSQDDLMVYKICHLGDDYVTHCAFPETGQPEVHVTRNFGKSNSPPSEEKEMEVEKEYLHMVHAHKEEHDMYCHFRQNSSKAKLQFYPDLDNKFQIFLVRGMTRKPNSIGIHSLDPSSPDFPFISESKINIRQKKNIPQATDANLSSTLNISDSLPNENHETKKPLLSKEIQRIIMRTQVDHKKRKEFSNMVSAIRNNVLPWPSGSRRGVGCGGPGVGPVLIFSY</sequence>
<dbReference type="AlphaFoldDB" id="A0A1I7W8T6"/>
<keyword evidence="1" id="KW-1185">Reference proteome</keyword>
<name>A0A1I7W8T6_HETBA</name>
<evidence type="ECO:0000313" key="1">
    <source>
        <dbReference type="Proteomes" id="UP000095283"/>
    </source>
</evidence>